<dbReference type="RefSeq" id="WP_044648219.1">
    <property type="nucleotide sequence ID" value="NZ_JTHP01000057.1"/>
</dbReference>
<dbReference type="GO" id="GO:0009401">
    <property type="term" value="P:phosphoenolpyruvate-dependent sugar phosphotransferase system"/>
    <property type="evidence" value="ECO:0007669"/>
    <property type="project" value="UniProtKB-KW"/>
</dbReference>
<dbReference type="Pfam" id="PF02255">
    <property type="entry name" value="PTS_IIA"/>
    <property type="match status" value="1"/>
</dbReference>
<dbReference type="Gene3D" id="1.20.58.80">
    <property type="entry name" value="Phosphotransferase system, lactose/cellobiose-type IIA subunit"/>
    <property type="match status" value="1"/>
</dbReference>
<sequence length="119" mass="13176">MDEYQEIIMGLITNSGIAKSKAMEAISFAEKGNAEQAAECLEECKNELVQAHKSQTRLIQQEAGGTTQEVTLLMVHAQDHLMSAITTKDLARHIVELYSRLNRYEAAVSITPLSGRNNQ</sequence>
<comment type="cofactor">
    <cofactor evidence="6">
        <name>Mg(2+)</name>
        <dbReference type="ChEBI" id="CHEBI:18420"/>
    </cofactor>
    <text evidence="6">Binds 1 Mg(2+) ion per trimer.</text>
</comment>
<dbReference type="InterPro" id="IPR003188">
    <property type="entry name" value="PTS_IIA_lac/cel"/>
</dbReference>
<keyword evidence="1" id="KW-0813">Transport</keyword>
<evidence type="ECO:0000256" key="6">
    <source>
        <dbReference type="PIRSR" id="PIRSR000699-2"/>
    </source>
</evidence>
<proteinExistence type="predicted"/>
<accession>A0A0D7WWU5</accession>
<dbReference type="GO" id="GO:0046872">
    <property type="term" value="F:metal ion binding"/>
    <property type="evidence" value="ECO:0007669"/>
    <property type="project" value="UniProtKB-KW"/>
</dbReference>
<keyword evidence="2" id="KW-0762">Sugar transport</keyword>
<evidence type="ECO:0000256" key="5">
    <source>
        <dbReference type="PIRSR" id="PIRSR000699-1"/>
    </source>
</evidence>
<keyword evidence="6" id="KW-0460">Magnesium</keyword>
<reference evidence="8 9" key="1">
    <citation type="submission" date="2014-11" db="EMBL/GenBank/DDBJ databases">
        <title>Draft Genome Sequences of Paenibacillus polymyxa NRRL B-30509 and Paenibacillus terrae NRRL B-30644, Strains from a Poultry Environment that Produce Tridecaptin A and Paenicidins.</title>
        <authorList>
            <person name="van Belkum M.J."/>
            <person name="Lohans C.T."/>
            <person name="Vederas J.C."/>
        </authorList>
    </citation>
    <scope>NUCLEOTIDE SEQUENCE [LARGE SCALE GENOMIC DNA]</scope>
    <source>
        <strain evidence="8 9">NRRL B-30644</strain>
    </source>
</reference>
<keyword evidence="6" id="KW-0479">Metal-binding</keyword>
<keyword evidence="9" id="KW-1185">Reference proteome</keyword>
<evidence type="ECO:0000256" key="3">
    <source>
        <dbReference type="ARBA" id="ARBA00022679"/>
    </source>
</evidence>
<organism evidence="8 9">
    <name type="scientific">Paenibacillus terrae</name>
    <dbReference type="NCBI Taxonomy" id="159743"/>
    <lineage>
        <taxon>Bacteria</taxon>
        <taxon>Bacillati</taxon>
        <taxon>Bacillota</taxon>
        <taxon>Bacilli</taxon>
        <taxon>Bacillales</taxon>
        <taxon>Paenibacillaceae</taxon>
        <taxon>Paenibacillus</taxon>
    </lineage>
</organism>
<dbReference type="PATRIC" id="fig|159743.3.peg.4992"/>
<evidence type="ECO:0000313" key="8">
    <source>
        <dbReference type="EMBL" id="KJD43444.1"/>
    </source>
</evidence>
<dbReference type="CDD" id="cd00215">
    <property type="entry name" value="PTS_IIA_lac"/>
    <property type="match status" value="1"/>
</dbReference>
<feature type="active site" description="Tele-phosphohistidine intermediate" evidence="5">
    <location>
        <position position="76"/>
    </location>
</feature>
<keyword evidence="3" id="KW-0808">Transferase</keyword>
<dbReference type="OrthoDB" id="350602at2"/>
<name>A0A0D7WWU5_9BACL</name>
<dbReference type="PROSITE" id="PS51095">
    <property type="entry name" value="PTS_EIIA_TYPE_3"/>
    <property type="match status" value="1"/>
</dbReference>
<dbReference type="InterPro" id="IPR036542">
    <property type="entry name" value="PTS_IIA_lac/cel_sf"/>
</dbReference>
<dbReference type="SUPFAM" id="SSF46973">
    <property type="entry name" value="Enzyme IIa from lactose specific PTS, IIa-lac"/>
    <property type="match status" value="1"/>
</dbReference>
<dbReference type="PIRSF" id="PIRSF000699">
    <property type="entry name" value="PTS_IILac_III"/>
    <property type="match status" value="1"/>
</dbReference>
<feature type="binding site" evidence="6">
    <location>
        <position position="79"/>
    </location>
    <ligand>
        <name>Mg(2+)</name>
        <dbReference type="ChEBI" id="CHEBI:18420"/>
        <note>ligand shared between all trimeric partners</note>
    </ligand>
</feature>
<comment type="caution">
    <text evidence="8">The sequence shown here is derived from an EMBL/GenBank/DDBJ whole genome shotgun (WGS) entry which is preliminary data.</text>
</comment>
<evidence type="ECO:0000256" key="2">
    <source>
        <dbReference type="ARBA" id="ARBA00022597"/>
    </source>
</evidence>
<dbReference type="GO" id="GO:0016740">
    <property type="term" value="F:transferase activity"/>
    <property type="evidence" value="ECO:0007669"/>
    <property type="project" value="UniProtKB-KW"/>
</dbReference>
<evidence type="ECO:0000256" key="7">
    <source>
        <dbReference type="PROSITE-ProRule" id="PRU00418"/>
    </source>
</evidence>
<evidence type="ECO:0000313" key="9">
    <source>
        <dbReference type="Proteomes" id="UP000032534"/>
    </source>
</evidence>
<protein>
    <submittedName>
        <fullName evidence="8">PTS mannose transporter subunit IIA</fullName>
    </submittedName>
</protein>
<evidence type="ECO:0000256" key="1">
    <source>
        <dbReference type="ARBA" id="ARBA00022448"/>
    </source>
</evidence>
<feature type="modified residue" description="Phosphohistidine; by HPr" evidence="7">
    <location>
        <position position="76"/>
    </location>
</feature>
<dbReference type="AlphaFoldDB" id="A0A0D7WWU5"/>
<dbReference type="PANTHER" id="PTHR34382:SF7">
    <property type="entry name" value="PTS SYSTEM N,N'-DIACETYLCHITOBIOSE-SPECIFIC EIIA COMPONENT"/>
    <property type="match status" value="1"/>
</dbReference>
<dbReference type="PANTHER" id="PTHR34382">
    <property type="entry name" value="PTS SYSTEM N,N'-DIACETYLCHITOBIOSE-SPECIFIC EIIA COMPONENT"/>
    <property type="match status" value="1"/>
</dbReference>
<evidence type="ECO:0000256" key="4">
    <source>
        <dbReference type="ARBA" id="ARBA00022683"/>
    </source>
</evidence>
<gene>
    <name evidence="8" type="ORF">QD47_22455</name>
</gene>
<dbReference type="EMBL" id="JTHP01000057">
    <property type="protein sequence ID" value="KJD43444.1"/>
    <property type="molecule type" value="Genomic_DNA"/>
</dbReference>
<keyword evidence="4" id="KW-0598">Phosphotransferase system</keyword>
<dbReference type="Proteomes" id="UP000032534">
    <property type="component" value="Unassembled WGS sequence"/>
</dbReference>